<evidence type="ECO:0000313" key="3">
    <source>
        <dbReference type="Proteomes" id="UP000464644"/>
    </source>
</evidence>
<name>A0ABX6HD34_9PSED</name>
<evidence type="ECO:0000256" key="1">
    <source>
        <dbReference type="SAM" id="MobiDB-lite"/>
    </source>
</evidence>
<keyword evidence="3" id="KW-1185">Reference proteome</keyword>
<feature type="region of interest" description="Disordered" evidence="1">
    <location>
        <begin position="1"/>
        <end position="24"/>
    </location>
</feature>
<organism evidence="2 3">
    <name type="scientific">Pseudomonas asturiensis</name>
    <dbReference type="NCBI Taxonomy" id="1190415"/>
    <lineage>
        <taxon>Bacteria</taxon>
        <taxon>Pseudomonadati</taxon>
        <taxon>Pseudomonadota</taxon>
        <taxon>Gammaproteobacteria</taxon>
        <taxon>Pseudomonadales</taxon>
        <taxon>Pseudomonadaceae</taxon>
        <taxon>Pseudomonas</taxon>
    </lineage>
</organism>
<dbReference type="Proteomes" id="UP000464644">
    <property type="component" value="Chromosome"/>
</dbReference>
<gene>
    <name evidence="2" type="ORF">N015_14245</name>
</gene>
<sequence length="97" mass="11063">MIETDGGANPHCANPRLKTRKSTRSFARLRPAERLILSAPDDYEMIRSRGHALKPISWHCDHATNSSFFPIERAQAYRSTHTIGDYVRLIFLKAARP</sequence>
<accession>A0ABX6HD34</accession>
<evidence type="ECO:0000313" key="2">
    <source>
        <dbReference type="EMBL" id="QHF03504.1"/>
    </source>
</evidence>
<protein>
    <submittedName>
        <fullName evidence="2">Uncharacterized protein</fullName>
    </submittedName>
</protein>
<reference evidence="2 3" key="1">
    <citation type="journal article" date="2014" name="Genome Announc.">
        <title>Draft Genome Sequences of a Phylogenetically Diverse Suite of Pseudomonas syringae Strains from Multiple Source Populations.</title>
        <authorList>
            <person name="Baltrus D.A."/>
            <person name="Yourstone S."/>
            <person name="Lind A."/>
            <person name="Guilbaud C."/>
            <person name="Sands D.C."/>
            <person name="Jones C.D."/>
            <person name="Morris C.E."/>
            <person name="Dangl J.L."/>
        </authorList>
    </citation>
    <scope>NUCLEOTIDE SEQUENCE [LARGE SCALE GENOMIC DNA]</scope>
    <source>
        <strain evidence="2 3">CC1524</strain>
    </source>
</reference>
<dbReference type="EMBL" id="CP047265">
    <property type="protein sequence ID" value="QHF03504.1"/>
    <property type="molecule type" value="Genomic_DNA"/>
</dbReference>
<proteinExistence type="predicted"/>